<feature type="compositionally biased region" description="Low complexity" evidence="1">
    <location>
        <begin position="87"/>
        <end position="104"/>
    </location>
</feature>
<reference evidence="3" key="1">
    <citation type="journal article" date="2014" name="Int. J. Syst. Evol. Microbiol.">
        <title>Complete genome sequence of Corynebacterium casei LMG S-19264T (=DSM 44701T), isolated from a smear-ripened cheese.</title>
        <authorList>
            <consortium name="US DOE Joint Genome Institute (JGI-PGF)"/>
            <person name="Walter F."/>
            <person name="Albersmeier A."/>
            <person name="Kalinowski J."/>
            <person name="Ruckert C."/>
        </authorList>
    </citation>
    <scope>NUCLEOTIDE SEQUENCE</scope>
    <source>
        <strain evidence="3">JCM 5069</strain>
    </source>
</reference>
<dbReference type="SUPFAM" id="SSF46785">
    <property type="entry name" value="Winged helix' DNA-binding domain"/>
    <property type="match status" value="1"/>
</dbReference>
<evidence type="ECO:0000256" key="1">
    <source>
        <dbReference type="SAM" id="MobiDB-lite"/>
    </source>
</evidence>
<feature type="domain" description="HTH luxR-type" evidence="2">
    <location>
        <begin position="414"/>
        <end position="480"/>
    </location>
</feature>
<comment type="caution">
    <text evidence="3">The sequence shown here is derived from an EMBL/GenBank/DDBJ whole genome shotgun (WGS) entry which is preliminary data.</text>
</comment>
<dbReference type="Pfam" id="PF00196">
    <property type="entry name" value="GerE"/>
    <property type="match status" value="1"/>
</dbReference>
<dbReference type="EMBL" id="BNCD01000019">
    <property type="protein sequence ID" value="GHH85696.1"/>
    <property type="molecule type" value="Genomic_DNA"/>
</dbReference>
<dbReference type="CDD" id="cd06170">
    <property type="entry name" value="LuxR_C_like"/>
    <property type="match status" value="1"/>
</dbReference>
<dbReference type="AlphaFoldDB" id="A0A919GKM8"/>
<dbReference type="GO" id="GO:0003677">
    <property type="term" value="F:DNA binding"/>
    <property type="evidence" value="ECO:0007669"/>
    <property type="project" value="InterPro"/>
</dbReference>
<dbReference type="SUPFAM" id="SSF46894">
    <property type="entry name" value="C-terminal effector domain of the bipartite response regulators"/>
    <property type="match status" value="1"/>
</dbReference>
<dbReference type="InterPro" id="IPR051797">
    <property type="entry name" value="TrmB-like"/>
</dbReference>
<dbReference type="PROSITE" id="PS50043">
    <property type="entry name" value="HTH_LUXR_2"/>
    <property type="match status" value="1"/>
</dbReference>
<dbReference type="SMART" id="SM00421">
    <property type="entry name" value="HTH_LUXR"/>
    <property type="match status" value="1"/>
</dbReference>
<dbReference type="InterPro" id="IPR016032">
    <property type="entry name" value="Sig_transdc_resp-reg_C-effctor"/>
</dbReference>
<evidence type="ECO:0000313" key="4">
    <source>
        <dbReference type="Proteomes" id="UP000603708"/>
    </source>
</evidence>
<organism evidence="3 4">
    <name type="scientific">Streptomyces sulfonofaciens</name>
    <dbReference type="NCBI Taxonomy" id="68272"/>
    <lineage>
        <taxon>Bacteria</taxon>
        <taxon>Bacillati</taxon>
        <taxon>Actinomycetota</taxon>
        <taxon>Actinomycetes</taxon>
        <taxon>Kitasatosporales</taxon>
        <taxon>Streptomycetaceae</taxon>
        <taxon>Streptomyces</taxon>
    </lineage>
</organism>
<dbReference type="PANTHER" id="PTHR34293">
    <property type="entry name" value="HTH-TYPE TRANSCRIPTIONAL REGULATOR TRMBL2"/>
    <property type="match status" value="1"/>
</dbReference>
<protein>
    <recommendedName>
        <fullName evidence="2">HTH luxR-type domain-containing protein</fullName>
    </recommendedName>
</protein>
<dbReference type="PANTHER" id="PTHR34293:SF1">
    <property type="entry name" value="HTH-TYPE TRANSCRIPTIONAL REGULATOR TRMBL2"/>
    <property type="match status" value="1"/>
</dbReference>
<reference evidence="3" key="2">
    <citation type="submission" date="2020-09" db="EMBL/GenBank/DDBJ databases">
        <authorList>
            <person name="Sun Q."/>
            <person name="Ohkuma M."/>
        </authorList>
    </citation>
    <scope>NUCLEOTIDE SEQUENCE</scope>
    <source>
        <strain evidence="3">JCM 5069</strain>
    </source>
</reference>
<accession>A0A919GKM8</accession>
<dbReference type="Proteomes" id="UP000603708">
    <property type="component" value="Unassembled WGS sequence"/>
</dbReference>
<dbReference type="InterPro" id="IPR036388">
    <property type="entry name" value="WH-like_DNA-bd_sf"/>
</dbReference>
<feature type="region of interest" description="Disordered" evidence="1">
    <location>
        <begin position="62"/>
        <end position="107"/>
    </location>
</feature>
<sequence>MRSRRDNPGTPEREAPAFIGAVTRIFLGEPGSPVPCPSVTEWCPGPWHAGRPHREPVAWLPSAASRTSPQAVPAPSGETVRRPPDSPVGARVRAGPGRAGTGAPCDGAGETARHCRASRKHIFYGAVQESLRKPHCRNCWGWWFGHVPTTRKNCVKGSGSVHEPWDSDTVVYSWVLEHRTIDQSAIAEDTGITPDRIRRSIDRLFRAHLLHANPDDPADVYAVAPETATAELAAPLEAHIREQQRRIDALREALHPFSPLYHRRRSPREALEILENVQDVRNALNRASERCREEVLSCQPGGGSRVPEAMQEALQRDQAMLGRGIVLRTLYHHTARFNGPSQAYVAANSALGGQYRTSHELFGRLIVFDRELAFIPLHDDRWGAVVIREASTVAYLCQIFEQTWDRATPFADPVGQGLEKVSREIQETIIRLLAAGIKDEAIARRLGMSLRTARRHIADIMEQLDATSRFQAGVNAAARGLVGADTGPGQLPH</sequence>
<dbReference type="InterPro" id="IPR000792">
    <property type="entry name" value="Tscrpt_reg_LuxR_C"/>
</dbReference>
<name>A0A919GKM8_9ACTN</name>
<dbReference type="InterPro" id="IPR036390">
    <property type="entry name" value="WH_DNA-bd_sf"/>
</dbReference>
<evidence type="ECO:0000259" key="2">
    <source>
        <dbReference type="PROSITE" id="PS50043"/>
    </source>
</evidence>
<keyword evidence="4" id="KW-1185">Reference proteome</keyword>
<evidence type="ECO:0000313" key="3">
    <source>
        <dbReference type="EMBL" id="GHH85696.1"/>
    </source>
</evidence>
<dbReference type="Gene3D" id="1.10.10.10">
    <property type="entry name" value="Winged helix-like DNA-binding domain superfamily/Winged helix DNA-binding domain"/>
    <property type="match status" value="2"/>
</dbReference>
<gene>
    <name evidence="3" type="ORF">GCM10018793_54720</name>
</gene>
<dbReference type="GO" id="GO:0006355">
    <property type="term" value="P:regulation of DNA-templated transcription"/>
    <property type="evidence" value="ECO:0007669"/>
    <property type="project" value="InterPro"/>
</dbReference>
<proteinExistence type="predicted"/>